<dbReference type="PANTHER" id="PTHR43701:SF2">
    <property type="entry name" value="MEMBRANE TRANSPORTER PROTEIN YJNA-RELATED"/>
    <property type="match status" value="1"/>
</dbReference>
<comment type="subcellular location">
    <subcellularLocation>
        <location evidence="6">Cell membrane</location>
        <topology evidence="6">Multi-pass membrane protein</topology>
    </subcellularLocation>
    <subcellularLocation>
        <location evidence="1">Membrane</location>
        <topology evidence="1">Multi-pass membrane protein</topology>
    </subcellularLocation>
</comment>
<name>A0ABR9ZWX3_9FIRM</name>
<organism evidence="7 8">
    <name type="scientific">Fusibacter ferrireducens</name>
    <dbReference type="NCBI Taxonomy" id="2785058"/>
    <lineage>
        <taxon>Bacteria</taxon>
        <taxon>Bacillati</taxon>
        <taxon>Bacillota</taxon>
        <taxon>Clostridia</taxon>
        <taxon>Eubacteriales</taxon>
        <taxon>Eubacteriales Family XII. Incertae Sedis</taxon>
        <taxon>Fusibacter</taxon>
    </lineage>
</organism>
<reference evidence="7 8" key="1">
    <citation type="submission" date="2020-11" db="EMBL/GenBank/DDBJ databases">
        <title>Fusibacter basophilias sp. nov.</title>
        <authorList>
            <person name="Qiu D."/>
        </authorList>
    </citation>
    <scope>NUCLEOTIDE SEQUENCE [LARGE SCALE GENOMIC DNA]</scope>
    <source>
        <strain evidence="7 8">Q10-2</strain>
    </source>
</reference>
<accession>A0ABR9ZWX3</accession>
<feature type="transmembrane region" description="Helical" evidence="6">
    <location>
        <begin position="168"/>
        <end position="189"/>
    </location>
</feature>
<dbReference type="PANTHER" id="PTHR43701">
    <property type="entry name" value="MEMBRANE TRANSPORTER PROTEIN MJ0441-RELATED"/>
    <property type="match status" value="1"/>
</dbReference>
<keyword evidence="4 6" id="KW-1133">Transmembrane helix</keyword>
<feature type="transmembrane region" description="Helical" evidence="6">
    <location>
        <begin position="65"/>
        <end position="88"/>
    </location>
</feature>
<sequence length="263" mass="28077">MASVVGSICGIGGGVIIKPVLDSLGIMSISTISFLSGFTVLCMSTYSVITVGRSEKTKAKFKTKFLISIGAIVGGVLGKMIFSAMILQFENVDLIGGIQAGCLFMLSFGTLLYTVNKEKIHTHHIVNAVACLIAGIVLGFLSAFLGIGGGPFNLVLLSFLFSMEIKEAAQTSLFIIMFSQLASLCITIVSNQVPSLNLFVTLGMMLAGVFGAVIGKKINQTLNSAWVDKLFNVLILAIMIICSYNFLSLYNGFVMSILRSRII</sequence>
<dbReference type="Proteomes" id="UP000614200">
    <property type="component" value="Unassembled WGS sequence"/>
</dbReference>
<evidence type="ECO:0000256" key="2">
    <source>
        <dbReference type="ARBA" id="ARBA00009142"/>
    </source>
</evidence>
<dbReference type="InterPro" id="IPR002781">
    <property type="entry name" value="TM_pro_TauE-like"/>
</dbReference>
<dbReference type="EMBL" id="JADKNH010000009">
    <property type="protein sequence ID" value="MBF4694456.1"/>
    <property type="molecule type" value="Genomic_DNA"/>
</dbReference>
<evidence type="ECO:0000256" key="4">
    <source>
        <dbReference type="ARBA" id="ARBA00022989"/>
    </source>
</evidence>
<feature type="transmembrane region" description="Helical" evidence="6">
    <location>
        <begin position="125"/>
        <end position="148"/>
    </location>
</feature>
<comment type="similarity">
    <text evidence="2 6">Belongs to the 4-toluene sulfonate uptake permease (TSUP) (TC 2.A.102) family.</text>
</comment>
<evidence type="ECO:0000256" key="6">
    <source>
        <dbReference type="RuleBase" id="RU363041"/>
    </source>
</evidence>
<keyword evidence="5 6" id="KW-0472">Membrane</keyword>
<dbReference type="InterPro" id="IPR051598">
    <property type="entry name" value="TSUP/Inactive_protease-like"/>
</dbReference>
<proteinExistence type="inferred from homology"/>
<evidence type="ECO:0000256" key="1">
    <source>
        <dbReference type="ARBA" id="ARBA00004141"/>
    </source>
</evidence>
<evidence type="ECO:0000313" key="7">
    <source>
        <dbReference type="EMBL" id="MBF4694456.1"/>
    </source>
</evidence>
<evidence type="ECO:0000313" key="8">
    <source>
        <dbReference type="Proteomes" id="UP000614200"/>
    </source>
</evidence>
<protein>
    <recommendedName>
        <fullName evidence="6">Probable membrane transporter protein</fullName>
    </recommendedName>
</protein>
<feature type="transmembrane region" description="Helical" evidence="6">
    <location>
        <begin position="234"/>
        <end position="258"/>
    </location>
</feature>
<feature type="transmembrane region" description="Helical" evidence="6">
    <location>
        <begin position="94"/>
        <end position="113"/>
    </location>
</feature>
<feature type="transmembrane region" description="Helical" evidence="6">
    <location>
        <begin position="24"/>
        <end position="44"/>
    </location>
</feature>
<evidence type="ECO:0000256" key="5">
    <source>
        <dbReference type="ARBA" id="ARBA00023136"/>
    </source>
</evidence>
<keyword evidence="8" id="KW-1185">Reference proteome</keyword>
<comment type="caution">
    <text evidence="7">The sequence shown here is derived from an EMBL/GenBank/DDBJ whole genome shotgun (WGS) entry which is preliminary data.</text>
</comment>
<dbReference type="Pfam" id="PF01925">
    <property type="entry name" value="TauE"/>
    <property type="match status" value="1"/>
</dbReference>
<keyword evidence="3 6" id="KW-0812">Transmembrane</keyword>
<evidence type="ECO:0000256" key="3">
    <source>
        <dbReference type="ARBA" id="ARBA00022692"/>
    </source>
</evidence>
<gene>
    <name evidence="7" type="ORF">ISU02_15200</name>
</gene>
<feature type="transmembrane region" description="Helical" evidence="6">
    <location>
        <begin position="196"/>
        <end position="214"/>
    </location>
</feature>
<keyword evidence="6" id="KW-1003">Cell membrane</keyword>